<dbReference type="SUPFAM" id="SSF57845">
    <property type="entry name" value="B-box zinc-binding domain"/>
    <property type="match status" value="1"/>
</dbReference>
<accession>A0A8T1S0X6</accession>
<dbReference type="AlphaFoldDB" id="A0A8T1S0X6"/>
<dbReference type="Gene3D" id="3.30.160.60">
    <property type="entry name" value="Classic Zinc Finger"/>
    <property type="match status" value="1"/>
</dbReference>
<dbReference type="SUPFAM" id="SSF57850">
    <property type="entry name" value="RING/U-box"/>
    <property type="match status" value="1"/>
</dbReference>
<dbReference type="InterPro" id="IPR050143">
    <property type="entry name" value="TRIM/RBCC"/>
</dbReference>
<dbReference type="Pfam" id="PF15227">
    <property type="entry name" value="zf-C3HC4_4"/>
    <property type="match status" value="1"/>
</dbReference>
<keyword evidence="2 4" id="KW-0863">Zinc-finger</keyword>
<dbReference type="PROSITE" id="PS00518">
    <property type="entry name" value="ZF_RING_1"/>
    <property type="match status" value="1"/>
</dbReference>
<dbReference type="InterPro" id="IPR013083">
    <property type="entry name" value="Znf_RING/FYVE/PHD"/>
</dbReference>
<reference evidence="7 8" key="1">
    <citation type="journal article" date="2020" name="G3 (Bethesda)">
        <title>Draft Genome of the Common Snapping Turtle, Chelydra serpentina, a Model for Phenotypic Plasticity in Reptiles.</title>
        <authorList>
            <person name="Das D."/>
            <person name="Singh S.K."/>
            <person name="Bierstedt J."/>
            <person name="Erickson A."/>
            <person name="Galli G.L.J."/>
            <person name="Crossley D.A. 2nd"/>
            <person name="Rhen T."/>
        </authorList>
    </citation>
    <scope>NUCLEOTIDE SEQUENCE [LARGE SCALE GENOMIC DNA]</scope>
    <source>
        <strain evidence="7">KW</strain>
    </source>
</reference>
<gene>
    <name evidence="7" type="ORF">G0U57_002750</name>
</gene>
<organism evidence="7 8">
    <name type="scientific">Chelydra serpentina</name>
    <name type="common">Snapping turtle</name>
    <name type="synonym">Testudo serpentina</name>
    <dbReference type="NCBI Taxonomy" id="8475"/>
    <lineage>
        <taxon>Eukaryota</taxon>
        <taxon>Metazoa</taxon>
        <taxon>Chordata</taxon>
        <taxon>Craniata</taxon>
        <taxon>Vertebrata</taxon>
        <taxon>Euteleostomi</taxon>
        <taxon>Archelosauria</taxon>
        <taxon>Testudinata</taxon>
        <taxon>Testudines</taxon>
        <taxon>Cryptodira</taxon>
        <taxon>Durocryptodira</taxon>
        <taxon>Americhelydia</taxon>
        <taxon>Chelydroidea</taxon>
        <taxon>Chelydridae</taxon>
        <taxon>Chelydra</taxon>
    </lineage>
</organism>
<evidence type="ECO:0000259" key="6">
    <source>
        <dbReference type="PROSITE" id="PS50119"/>
    </source>
</evidence>
<dbReference type="InterPro" id="IPR017907">
    <property type="entry name" value="Znf_RING_CS"/>
</dbReference>
<evidence type="ECO:0000313" key="8">
    <source>
        <dbReference type="Proteomes" id="UP000765507"/>
    </source>
</evidence>
<sequence>MASTATAGEIQDEVICAICLEYLMESVTIACGHNFCQACITQYCPQCRAQFQKGEFNPNTQLNNIIQKIKQLGLKPGKGQKEDLCERHEERLKRFCEDDGETICWVCEKSQDHKSHTVVPTEAAAQEYKVGNAVDLV</sequence>
<keyword evidence="8" id="KW-1185">Reference proteome</keyword>
<feature type="domain" description="RING-type" evidence="5">
    <location>
        <begin position="16"/>
        <end position="48"/>
    </location>
</feature>
<evidence type="ECO:0000256" key="3">
    <source>
        <dbReference type="ARBA" id="ARBA00022833"/>
    </source>
</evidence>
<proteinExistence type="predicted"/>
<evidence type="ECO:0000259" key="5">
    <source>
        <dbReference type="PROSITE" id="PS50089"/>
    </source>
</evidence>
<dbReference type="InterPro" id="IPR000315">
    <property type="entry name" value="Znf_B-box"/>
</dbReference>
<keyword evidence="3" id="KW-0862">Zinc</keyword>
<dbReference type="Gene3D" id="3.30.40.10">
    <property type="entry name" value="Zinc/RING finger domain, C3HC4 (zinc finger)"/>
    <property type="match status" value="1"/>
</dbReference>
<dbReference type="PANTHER" id="PTHR24103">
    <property type="entry name" value="E3 UBIQUITIN-PROTEIN LIGASE TRIM"/>
    <property type="match status" value="1"/>
</dbReference>
<comment type="caution">
    <text evidence="7">The sequence shown here is derived from an EMBL/GenBank/DDBJ whole genome shotgun (WGS) entry which is preliminary data.</text>
</comment>
<feature type="domain" description="B box-type" evidence="6">
    <location>
        <begin position="80"/>
        <end position="121"/>
    </location>
</feature>
<dbReference type="SMART" id="SM00336">
    <property type="entry name" value="BBOX"/>
    <property type="match status" value="1"/>
</dbReference>
<evidence type="ECO:0000313" key="7">
    <source>
        <dbReference type="EMBL" id="KAG6922367.1"/>
    </source>
</evidence>
<dbReference type="OrthoDB" id="654191at2759"/>
<dbReference type="PROSITE" id="PS50119">
    <property type="entry name" value="ZF_BBOX"/>
    <property type="match status" value="1"/>
</dbReference>
<evidence type="ECO:0000256" key="4">
    <source>
        <dbReference type="PROSITE-ProRule" id="PRU00024"/>
    </source>
</evidence>
<dbReference type="Pfam" id="PF00643">
    <property type="entry name" value="zf-B_box"/>
    <property type="match status" value="1"/>
</dbReference>
<dbReference type="Proteomes" id="UP000765507">
    <property type="component" value="Unassembled WGS sequence"/>
</dbReference>
<dbReference type="InterPro" id="IPR001841">
    <property type="entry name" value="Znf_RING"/>
</dbReference>
<keyword evidence="1" id="KW-0479">Metal-binding</keyword>
<protein>
    <submittedName>
        <fullName evidence="7">Uncharacterized protein</fullName>
    </submittedName>
</protein>
<evidence type="ECO:0000256" key="2">
    <source>
        <dbReference type="ARBA" id="ARBA00022771"/>
    </source>
</evidence>
<evidence type="ECO:0000256" key="1">
    <source>
        <dbReference type="ARBA" id="ARBA00022723"/>
    </source>
</evidence>
<dbReference type="PROSITE" id="PS50089">
    <property type="entry name" value="ZF_RING_2"/>
    <property type="match status" value="1"/>
</dbReference>
<dbReference type="EMBL" id="JAHGAV010001345">
    <property type="protein sequence ID" value="KAG6922367.1"/>
    <property type="molecule type" value="Genomic_DNA"/>
</dbReference>
<dbReference type="GO" id="GO:0008270">
    <property type="term" value="F:zinc ion binding"/>
    <property type="evidence" value="ECO:0007669"/>
    <property type="project" value="UniProtKB-KW"/>
</dbReference>
<dbReference type="SMART" id="SM00184">
    <property type="entry name" value="RING"/>
    <property type="match status" value="1"/>
</dbReference>
<name>A0A8T1S0X6_CHESE</name>